<dbReference type="OrthoDB" id="9782798at2"/>
<dbReference type="Pfam" id="PF08376">
    <property type="entry name" value="NIT"/>
    <property type="match status" value="1"/>
</dbReference>
<proteinExistence type="predicted"/>
<comment type="caution">
    <text evidence="3">The sequence shown here is derived from an EMBL/GenBank/DDBJ whole genome shotgun (WGS) entry which is preliminary data.</text>
</comment>
<dbReference type="AlphaFoldDB" id="A0A5A9W771"/>
<accession>A0A5A9W771</accession>
<dbReference type="EMBL" id="SMRS01000001">
    <property type="protein sequence ID" value="KAA0876373.1"/>
    <property type="molecule type" value="Genomic_DNA"/>
</dbReference>
<dbReference type="GO" id="GO:0003723">
    <property type="term" value="F:RNA binding"/>
    <property type="evidence" value="ECO:0007669"/>
    <property type="project" value="InterPro"/>
</dbReference>
<feature type="coiled-coil region" evidence="1">
    <location>
        <begin position="344"/>
        <end position="374"/>
    </location>
</feature>
<dbReference type="Proteomes" id="UP000325302">
    <property type="component" value="Unassembled WGS sequence"/>
</dbReference>
<dbReference type="PROSITE" id="PS50921">
    <property type="entry name" value="ANTAR"/>
    <property type="match status" value="1"/>
</dbReference>
<dbReference type="Gene3D" id="1.10.10.10">
    <property type="entry name" value="Winged helix-like DNA-binding domain superfamily/Winged helix DNA-binding domain"/>
    <property type="match status" value="1"/>
</dbReference>
<feature type="coiled-coil region" evidence="1">
    <location>
        <begin position="282"/>
        <end position="309"/>
    </location>
</feature>
<feature type="domain" description="ANTAR" evidence="2">
    <location>
        <begin position="351"/>
        <end position="412"/>
    </location>
</feature>
<sequence>MPKSSSAEAFLLAAKRCERVSLEHLAETCSLVEAISRLVHQLQRERGLSNVFLASAGTRFQVQREQQQQVCQTEEQRLRARLLCPERVECPVTGGVRLYTRIACVLQALDGLPDLRCAISAQQLTPAAATQAFSRLVAGLLAVVFEAADAASDPEITRLLVALFNFMQGKEWAGQERAWAASGFAAGHFELTQQQTLQHLIEGQERCFEVFLQFAPSQAKALWQTQWQSEVQAEFVRLRQVVSRAQEQDPVPSAFSEVWYELATQRIDALREIEESLSCELLQVCEEKLQAAQEDLQNHHRVLARVNALGDYAEPVLDPLLALATPTPSAGVSREMERSIMDLLHSQAQRLQSISDELNEAREALRERKLIEKAKGLLMQHQHLSEEAAYRQLRKAAMEQNRRLADVAQSVVSLLDLLKV</sequence>
<dbReference type="InterPro" id="IPR005561">
    <property type="entry name" value="ANTAR"/>
</dbReference>
<evidence type="ECO:0000256" key="1">
    <source>
        <dbReference type="SAM" id="Coils"/>
    </source>
</evidence>
<dbReference type="InterPro" id="IPR011006">
    <property type="entry name" value="CheY-like_superfamily"/>
</dbReference>
<name>A0A5A9W771_9GAMM</name>
<organism evidence="3 4">
    <name type="scientific">Nitrincola tapanii</name>
    <dbReference type="NCBI Taxonomy" id="1708751"/>
    <lineage>
        <taxon>Bacteria</taxon>
        <taxon>Pseudomonadati</taxon>
        <taxon>Pseudomonadota</taxon>
        <taxon>Gammaproteobacteria</taxon>
        <taxon>Oceanospirillales</taxon>
        <taxon>Oceanospirillaceae</taxon>
        <taxon>Nitrincola</taxon>
    </lineage>
</organism>
<reference evidence="3 4" key="1">
    <citation type="submission" date="2019-03" db="EMBL/GenBank/DDBJ databases">
        <title>Nitrincola sp. nov. isolated from an Indian soda lake.</title>
        <authorList>
            <person name="Joshi A."/>
            <person name="Thite S.V."/>
            <person name="Joseph N."/>
            <person name="Dhotre D."/>
            <person name="Moorthy M."/>
            <person name="Shouche Y.S."/>
        </authorList>
    </citation>
    <scope>NUCLEOTIDE SEQUENCE [LARGE SCALE GENOMIC DNA]</scope>
    <source>
        <strain evidence="3 4">MEB193</strain>
    </source>
</reference>
<dbReference type="SUPFAM" id="SSF52172">
    <property type="entry name" value="CheY-like"/>
    <property type="match status" value="1"/>
</dbReference>
<dbReference type="RefSeq" id="WP_149389622.1">
    <property type="nucleotide sequence ID" value="NZ_SMRS01000001.1"/>
</dbReference>
<dbReference type="Pfam" id="PF03861">
    <property type="entry name" value="ANTAR"/>
    <property type="match status" value="1"/>
</dbReference>
<dbReference type="InterPro" id="IPR013587">
    <property type="entry name" value="Nitrate/nitrite_sensing"/>
</dbReference>
<gene>
    <name evidence="3" type="ORF">E1H14_01200</name>
</gene>
<keyword evidence="1" id="KW-0175">Coiled coil</keyword>
<keyword evidence="4" id="KW-1185">Reference proteome</keyword>
<evidence type="ECO:0000259" key="2">
    <source>
        <dbReference type="PROSITE" id="PS50921"/>
    </source>
</evidence>
<dbReference type="InterPro" id="IPR036388">
    <property type="entry name" value="WH-like_DNA-bd_sf"/>
</dbReference>
<evidence type="ECO:0000313" key="3">
    <source>
        <dbReference type="EMBL" id="KAA0876373.1"/>
    </source>
</evidence>
<protein>
    <submittedName>
        <fullName evidence="3">ANTAR domain-containing protein</fullName>
    </submittedName>
</protein>
<evidence type="ECO:0000313" key="4">
    <source>
        <dbReference type="Proteomes" id="UP000325302"/>
    </source>
</evidence>
<dbReference type="SMART" id="SM01012">
    <property type="entry name" value="ANTAR"/>
    <property type="match status" value="1"/>
</dbReference>